<dbReference type="EMBL" id="QICL01000006">
    <property type="protein sequence ID" value="PXV65919.1"/>
    <property type="molecule type" value="Genomic_DNA"/>
</dbReference>
<dbReference type="InterPro" id="IPR036514">
    <property type="entry name" value="SGNH_hydro_sf"/>
</dbReference>
<feature type="domain" description="SGNH hydrolase-type esterase" evidence="1">
    <location>
        <begin position="27"/>
        <end position="200"/>
    </location>
</feature>
<dbReference type="PANTHER" id="PTHR14209:SF19">
    <property type="entry name" value="ISOAMYL ACETATE-HYDROLYZING ESTERASE 1 HOMOLOG"/>
    <property type="match status" value="1"/>
</dbReference>
<dbReference type="Gene3D" id="3.40.50.1110">
    <property type="entry name" value="SGNH hydrolase"/>
    <property type="match status" value="1"/>
</dbReference>
<dbReference type="AlphaFoldDB" id="A0A2V3PQA6"/>
<organism evidence="2 3">
    <name type="scientific">Dysgonomonas alginatilytica</name>
    <dbReference type="NCBI Taxonomy" id="1605892"/>
    <lineage>
        <taxon>Bacteria</taxon>
        <taxon>Pseudomonadati</taxon>
        <taxon>Bacteroidota</taxon>
        <taxon>Bacteroidia</taxon>
        <taxon>Bacteroidales</taxon>
        <taxon>Dysgonomonadaceae</taxon>
        <taxon>Dysgonomonas</taxon>
    </lineage>
</organism>
<dbReference type="PANTHER" id="PTHR14209">
    <property type="entry name" value="ISOAMYL ACETATE-HYDROLYZING ESTERASE 1"/>
    <property type="match status" value="1"/>
</dbReference>
<reference evidence="2 3" key="1">
    <citation type="submission" date="2018-03" db="EMBL/GenBank/DDBJ databases">
        <title>Genomic Encyclopedia of Archaeal and Bacterial Type Strains, Phase II (KMG-II): from individual species to whole genera.</title>
        <authorList>
            <person name="Goeker M."/>
        </authorList>
    </citation>
    <scope>NUCLEOTIDE SEQUENCE [LARGE SCALE GENOMIC DNA]</scope>
    <source>
        <strain evidence="2 3">DSM 100214</strain>
    </source>
</reference>
<evidence type="ECO:0000313" key="2">
    <source>
        <dbReference type="EMBL" id="PXV65919.1"/>
    </source>
</evidence>
<dbReference type="GO" id="GO:0016788">
    <property type="term" value="F:hydrolase activity, acting on ester bonds"/>
    <property type="evidence" value="ECO:0007669"/>
    <property type="project" value="UniProtKB-ARBA"/>
</dbReference>
<keyword evidence="3" id="KW-1185">Reference proteome</keyword>
<protein>
    <submittedName>
        <fullName evidence="2">Lysophospholipase L1-like esterase</fullName>
    </submittedName>
</protein>
<evidence type="ECO:0000313" key="3">
    <source>
        <dbReference type="Proteomes" id="UP000247973"/>
    </source>
</evidence>
<sequence length="214" mass="24371">MEKHLVSFLFLFLIVGTSAFAQIKVACIGNSITFGAGVKDRDQNSYPSVLGQMLGNEYEVRNFGFSARTILNKGDHPYMQEQKFKDALEYNPDIVVIKLGTNDSKPQNWIYKDEYKHDLRTMVEAFQQLVSHPLIYLCYPAKAYTAERGINDSIIVNDIIPFITEVAEECNIKIINLHTPTSNMKENFPDQIHPNEAGARVLAKEVYYAITRKD</sequence>
<proteinExistence type="predicted"/>
<dbReference type="SUPFAM" id="SSF52266">
    <property type="entry name" value="SGNH hydrolase"/>
    <property type="match status" value="1"/>
</dbReference>
<accession>A0A2V3PQA6</accession>
<evidence type="ECO:0000259" key="1">
    <source>
        <dbReference type="Pfam" id="PF13472"/>
    </source>
</evidence>
<dbReference type="InterPro" id="IPR045136">
    <property type="entry name" value="Iah1-like"/>
</dbReference>
<dbReference type="Proteomes" id="UP000247973">
    <property type="component" value="Unassembled WGS sequence"/>
</dbReference>
<name>A0A2V3PQA6_9BACT</name>
<dbReference type="Pfam" id="PF13472">
    <property type="entry name" value="Lipase_GDSL_2"/>
    <property type="match status" value="1"/>
</dbReference>
<gene>
    <name evidence="2" type="ORF">CLV62_10692</name>
</gene>
<comment type="caution">
    <text evidence="2">The sequence shown here is derived from an EMBL/GenBank/DDBJ whole genome shotgun (WGS) entry which is preliminary data.</text>
</comment>
<dbReference type="InterPro" id="IPR013830">
    <property type="entry name" value="SGNH_hydro"/>
</dbReference>
<dbReference type="RefSeq" id="WP_245904038.1">
    <property type="nucleotide sequence ID" value="NZ_QICL01000006.1"/>
</dbReference>